<dbReference type="RefSeq" id="WP_003932791.1">
    <property type="nucleotide sequence ID" value="NZ_JH814697.1"/>
</dbReference>
<feature type="transmembrane region" description="Helical" evidence="1">
    <location>
        <begin position="7"/>
        <end position="28"/>
    </location>
</feature>
<reference evidence="2 3" key="1">
    <citation type="journal article" date="2012" name="J. Bacteriol.">
        <title>Complete Genome Sequence of Mycobacterium vaccae Type Strain ATCC 25954.</title>
        <authorList>
            <person name="Ho Y.S."/>
            <person name="Adroub S.A."/>
            <person name="Abadi M."/>
            <person name="Al Alwan B."/>
            <person name="Alkhateeb R."/>
            <person name="Gao G."/>
            <person name="Ragab A."/>
            <person name="Ali S."/>
            <person name="van Soolingen D."/>
            <person name="Bitter W."/>
            <person name="Pain A."/>
            <person name="Abdallah A.M."/>
        </authorList>
    </citation>
    <scope>NUCLEOTIDE SEQUENCE [LARGE SCALE GENOMIC DNA]</scope>
    <source>
        <strain evidence="2 3">ATCC 25954</strain>
    </source>
</reference>
<accession>K0V183</accession>
<dbReference type="Pfam" id="PF16936">
    <property type="entry name" value="Holin_9"/>
    <property type="match status" value="1"/>
</dbReference>
<dbReference type="InterPro" id="IPR031614">
    <property type="entry name" value="Holin_9"/>
</dbReference>
<keyword evidence="3" id="KW-1185">Reference proteome</keyword>
<evidence type="ECO:0000313" key="2">
    <source>
        <dbReference type="EMBL" id="EJZ08648.1"/>
    </source>
</evidence>
<dbReference type="HOGENOM" id="CLU_186837_0_0_11"/>
<keyword evidence="1" id="KW-0812">Transmembrane</keyword>
<sequence length="92" mass="9122">MIPLPRASVLAGVMIVGIALGMMAALVAAVEITATIRPDVAIGLVVGVPGVVGMTMILLSSKRWATALGAMILAIGPGWLGAMTAIQVASGV</sequence>
<feature type="transmembrane region" description="Helical" evidence="1">
    <location>
        <begin position="40"/>
        <end position="59"/>
    </location>
</feature>
<evidence type="ECO:0000313" key="3">
    <source>
        <dbReference type="Proteomes" id="UP000006072"/>
    </source>
</evidence>
<gene>
    <name evidence="2" type="ORF">MVAC_14793</name>
</gene>
<keyword evidence="1" id="KW-0472">Membrane</keyword>
<name>K0V183_MYCVA</name>
<dbReference type="Proteomes" id="UP000006072">
    <property type="component" value="Unassembled WGS sequence"/>
</dbReference>
<dbReference type="AlphaFoldDB" id="K0V183"/>
<organism evidence="2 3">
    <name type="scientific">Mycolicibacterium vaccae ATCC 25954</name>
    <dbReference type="NCBI Taxonomy" id="1194972"/>
    <lineage>
        <taxon>Bacteria</taxon>
        <taxon>Bacillati</taxon>
        <taxon>Actinomycetota</taxon>
        <taxon>Actinomycetes</taxon>
        <taxon>Mycobacteriales</taxon>
        <taxon>Mycobacteriaceae</taxon>
        <taxon>Mycolicibacterium</taxon>
    </lineage>
</organism>
<feature type="transmembrane region" description="Helical" evidence="1">
    <location>
        <begin position="66"/>
        <end position="89"/>
    </location>
</feature>
<comment type="caution">
    <text evidence="2">The sequence shown here is derived from an EMBL/GenBank/DDBJ whole genome shotgun (WGS) entry which is preliminary data.</text>
</comment>
<proteinExistence type="predicted"/>
<evidence type="ECO:0000256" key="1">
    <source>
        <dbReference type="SAM" id="Phobius"/>
    </source>
</evidence>
<keyword evidence="1" id="KW-1133">Transmembrane helix</keyword>
<dbReference type="eggNOG" id="ENOG503034X">
    <property type="taxonomic scope" value="Bacteria"/>
</dbReference>
<protein>
    <recommendedName>
        <fullName evidence="4">Hydrophobic protein</fullName>
    </recommendedName>
</protein>
<dbReference type="EMBL" id="ALQA01000029">
    <property type="protein sequence ID" value="EJZ08648.1"/>
    <property type="molecule type" value="Genomic_DNA"/>
</dbReference>
<dbReference type="PATRIC" id="fig|1194972.3.peg.2950"/>
<evidence type="ECO:0008006" key="4">
    <source>
        <dbReference type="Google" id="ProtNLM"/>
    </source>
</evidence>